<evidence type="ECO:0000256" key="6">
    <source>
        <dbReference type="SAM" id="MobiDB-lite"/>
    </source>
</evidence>
<dbReference type="EMBL" id="JACGCM010001410">
    <property type="protein sequence ID" value="KAF6155639.1"/>
    <property type="molecule type" value="Genomic_DNA"/>
</dbReference>
<evidence type="ECO:0000256" key="3">
    <source>
        <dbReference type="ARBA" id="ARBA00023015"/>
    </source>
</evidence>
<comment type="caution">
    <text evidence="8">The sequence shown here is derived from an EMBL/GenBank/DDBJ whole genome shotgun (WGS) entry which is preliminary data.</text>
</comment>
<evidence type="ECO:0000256" key="2">
    <source>
        <dbReference type="ARBA" id="ARBA00022737"/>
    </source>
</evidence>
<dbReference type="SUPFAM" id="SSF52540">
    <property type="entry name" value="P-loop containing nucleoside triphosphate hydrolases"/>
    <property type="match status" value="1"/>
</dbReference>
<gene>
    <name evidence="8" type="ORF">GIB67_034734</name>
</gene>
<keyword evidence="2 5" id="KW-0677">Repeat</keyword>
<dbReference type="PANTHER" id="PTHR43572">
    <property type="entry name" value="CHAPERONE PROTEIN CLPD, CHLOROPLASTIC"/>
    <property type="match status" value="1"/>
</dbReference>
<dbReference type="InterPro" id="IPR004176">
    <property type="entry name" value="Clp_R_N"/>
</dbReference>
<dbReference type="InterPro" id="IPR027417">
    <property type="entry name" value="P-loop_NTPase"/>
</dbReference>
<accession>A0A7J7ML58</accession>
<evidence type="ECO:0000259" key="7">
    <source>
        <dbReference type="PROSITE" id="PS51903"/>
    </source>
</evidence>
<dbReference type="Gene3D" id="1.10.1780.10">
    <property type="entry name" value="Clp, N-terminal domain"/>
    <property type="match status" value="1"/>
</dbReference>
<proteinExistence type="inferred from homology"/>
<reference evidence="8 9" key="1">
    <citation type="journal article" date="2020" name="IScience">
        <title>Genome Sequencing of the Endangered Kingdonia uniflora (Circaeasteraceae, Ranunculales) Reveals Potential Mechanisms of Evolutionary Specialization.</title>
        <authorList>
            <person name="Sun Y."/>
            <person name="Deng T."/>
            <person name="Zhang A."/>
            <person name="Moore M.J."/>
            <person name="Landis J.B."/>
            <person name="Lin N."/>
            <person name="Zhang H."/>
            <person name="Zhang X."/>
            <person name="Huang J."/>
            <person name="Zhang X."/>
            <person name="Sun H."/>
            <person name="Wang H."/>
        </authorList>
    </citation>
    <scope>NUCLEOTIDE SEQUENCE [LARGE SCALE GENOMIC DNA]</scope>
    <source>
        <strain evidence="8">TB1705</strain>
        <tissue evidence="8">Leaf</tissue>
    </source>
</reference>
<evidence type="ECO:0000256" key="5">
    <source>
        <dbReference type="PROSITE-ProRule" id="PRU01251"/>
    </source>
</evidence>
<feature type="compositionally biased region" description="Polar residues" evidence="6">
    <location>
        <begin position="843"/>
        <end position="852"/>
    </location>
</feature>
<feature type="domain" description="Clp R" evidence="7">
    <location>
        <begin position="8"/>
        <end position="173"/>
    </location>
</feature>
<keyword evidence="3" id="KW-0805">Transcription regulation</keyword>
<organism evidence="8 9">
    <name type="scientific">Kingdonia uniflora</name>
    <dbReference type="NCBI Taxonomy" id="39325"/>
    <lineage>
        <taxon>Eukaryota</taxon>
        <taxon>Viridiplantae</taxon>
        <taxon>Streptophyta</taxon>
        <taxon>Embryophyta</taxon>
        <taxon>Tracheophyta</taxon>
        <taxon>Spermatophyta</taxon>
        <taxon>Magnoliopsida</taxon>
        <taxon>Ranunculales</taxon>
        <taxon>Circaeasteraceae</taxon>
        <taxon>Kingdonia</taxon>
    </lineage>
</organism>
<keyword evidence="9" id="KW-1185">Reference proteome</keyword>
<feature type="region of interest" description="Disordered" evidence="6">
    <location>
        <begin position="809"/>
        <end position="872"/>
    </location>
</feature>
<dbReference type="OrthoDB" id="1872342at2759"/>
<dbReference type="Gene3D" id="3.40.50.300">
    <property type="entry name" value="P-loop containing nucleotide triphosphate hydrolases"/>
    <property type="match status" value="2"/>
</dbReference>
<dbReference type="SUPFAM" id="SSF81923">
    <property type="entry name" value="Double Clp-N motif"/>
    <property type="match status" value="1"/>
</dbReference>
<dbReference type="FunFam" id="1.10.1780.10:FF:000005">
    <property type="entry name" value="protein SUPPRESSOR OF MAX2 1"/>
    <property type="match status" value="1"/>
</dbReference>
<feature type="compositionally biased region" description="Basic and acidic residues" evidence="6">
    <location>
        <begin position="830"/>
        <end position="842"/>
    </location>
</feature>
<evidence type="ECO:0000256" key="1">
    <source>
        <dbReference type="ARBA" id="ARBA00008675"/>
    </source>
</evidence>
<name>A0A7J7ML58_9MAGN</name>
<dbReference type="PANTHER" id="PTHR43572:SF3">
    <property type="entry name" value="PROTEIN SMAX1-LIKE 5"/>
    <property type="match status" value="1"/>
</dbReference>
<keyword evidence="4" id="KW-0804">Transcription</keyword>
<evidence type="ECO:0000313" key="8">
    <source>
        <dbReference type="EMBL" id="KAF6155639.1"/>
    </source>
</evidence>
<protein>
    <recommendedName>
        <fullName evidence="7">Clp R domain-containing protein</fullName>
    </recommendedName>
</protein>
<dbReference type="Proteomes" id="UP000541444">
    <property type="component" value="Unassembled WGS sequence"/>
</dbReference>
<dbReference type="Pfam" id="PF23569">
    <property type="entry name" value="NBD_SMAX1"/>
    <property type="match status" value="1"/>
</dbReference>
<evidence type="ECO:0000256" key="4">
    <source>
        <dbReference type="ARBA" id="ARBA00023163"/>
    </source>
</evidence>
<sequence length="998" mass="111939">MRTGGYTVQQTLTSEAALVLKNSLNLARRRNHAQVTPLHVAATLLTSRTSTLLRRACLKSHPHPTSHPLQCRALELCFNVALNRLPNTPTPILHNHPCLSNALIAALKRAQAHQRRGSIEQQQQQPLIAVKVELEQLIVSILDDPSVSRVMKEAGFSSTSVKNNLEGCSSISTLFQSYSSPSSPTETHREILINPTSFWQTHLMNSFSEQNPFLFSPPKKDLSGENEEDLKLVFDVMLRQKRRNIVLVGDNAVTTEGMVTELMRRVEKCDVPNELKSACFVKCQFSSMSLRFMKREDVERKVADLIRNLALGGGVIIYVGDLKWTIETGLNERDIGLSLGDVSNYSPVDHLVAEFGKLITDYSCSNSKIWLIGTASYQTSMRCQMKQPPLEIQWGLQDVFVPSGGLGSSLHVSSGLDSRMTLSQTPPQKLEEDKLNCCAECSLNFEKDAVFFNSGLQKTSSLLSSCVIEDKDKDITNLPSWLQPYRAEIRHKDNIADLRRRWNSLCHSLHNPRPNQIQSSSSLFNKRYCAPSYPWLPTRLQYNHKNTYPDSSYISFAESIPKLECDPNCMVQFGSQKSCSTELGLNNGTHNMFQSVLSLNSLKNENNKDMKDTLALGNPMFSDSVISLNQNGGLLETDLHNLTKILQENVPWQSDIIPSIAEALLNSKSKKRNGTWFLLKGTDWIGKRRLGRVIAKSLCGSIHNFIRMNMRRDNDSIPCSEILKGALQNHKKCVVLIEDFHYANSPLVKFLLDSFKDNIEEQSRIEVSFPQPIFILTTSDSTSYDDSIKEADNVIQMKLLVEESQPTNMDLKRKSQWGESNKTKSPRTSQGEEKTLFVKDLSRQSSSSTLDLNIQAEEEDEDQTQESAKDLKTPSEFLESVENIFVLNQNPAKFDELIESYKSNLECSFKEVYGSEGSNCFFVDREVLEEIVVGTGSFLGSLFENWLKDIFQTSLQAVKNGGKDGIIRLSLGGKEEKVVNVGFMGSNLPGSILIASKD</sequence>
<dbReference type="InterPro" id="IPR058680">
    <property type="entry name" value="NBD_SMAX1-like"/>
</dbReference>
<evidence type="ECO:0000313" key="9">
    <source>
        <dbReference type="Proteomes" id="UP000541444"/>
    </source>
</evidence>
<comment type="similarity">
    <text evidence="1">Belongs to the ClpA/ClpB family.</text>
</comment>
<dbReference type="InterPro" id="IPR051650">
    <property type="entry name" value="SL_signaling_regulator"/>
</dbReference>
<dbReference type="PROSITE" id="PS51903">
    <property type="entry name" value="CLP_R"/>
    <property type="match status" value="1"/>
</dbReference>
<dbReference type="InterPro" id="IPR036628">
    <property type="entry name" value="Clp_N_dom_sf"/>
</dbReference>
<dbReference type="AlphaFoldDB" id="A0A7J7ML58"/>